<dbReference type="Gene3D" id="2.102.30.10">
    <property type="entry name" value="tm1086 (SG structure) domain"/>
    <property type="match status" value="1"/>
</dbReference>
<evidence type="ECO:0000259" key="1">
    <source>
        <dbReference type="Pfam" id="PF14505"/>
    </source>
</evidence>
<dbReference type="InterPro" id="IPR029433">
    <property type="entry name" value="DUF4438_N"/>
</dbReference>
<dbReference type="EMBL" id="CAFBLY010000018">
    <property type="protein sequence ID" value="CAB4880801.1"/>
    <property type="molecule type" value="Genomic_DNA"/>
</dbReference>
<reference evidence="5" key="1">
    <citation type="submission" date="2020-05" db="EMBL/GenBank/DDBJ databases">
        <authorList>
            <person name="Chiriac C."/>
            <person name="Salcher M."/>
            <person name="Ghai R."/>
            <person name="Kavagutti S V."/>
        </authorList>
    </citation>
    <scope>NUCLEOTIDE SEQUENCE</scope>
</reference>
<evidence type="ECO:0000313" key="6">
    <source>
        <dbReference type="EMBL" id="CAB5023913.1"/>
    </source>
</evidence>
<dbReference type="AlphaFoldDB" id="A0A6J7EF57"/>
<accession>A0A6J7EF57</accession>
<protein>
    <submittedName>
        <fullName evidence="5">Unannotated protein</fullName>
    </submittedName>
</protein>
<dbReference type="Pfam" id="PF14505">
    <property type="entry name" value="DUF4438"/>
    <property type="match status" value="1"/>
</dbReference>
<proteinExistence type="predicted"/>
<feature type="domain" description="DUF4438" evidence="2">
    <location>
        <begin position="163"/>
        <end position="269"/>
    </location>
</feature>
<evidence type="ECO:0000313" key="3">
    <source>
        <dbReference type="EMBL" id="CAB4749418.1"/>
    </source>
</evidence>
<dbReference type="InterPro" id="IPR048399">
    <property type="entry name" value="DUF4438_C"/>
</dbReference>
<feature type="domain" description="DUF4438" evidence="1">
    <location>
        <begin position="26"/>
        <end position="156"/>
    </location>
</feature>
<evidence type="ECO:0000313" key="4">
    <source>
        <dbReference type="EMBL" id="CAB4807259.1"/>
    </source>
</evidence>
<organism evidence="5">
    <name type="scientific">freshwater metagenome</name>
    <dbReference type="NCBI Taxonomy" id="449393"/>
    <lineage>
        <taxon>unclassified sequences</taxon>
        <taxon>metagenomes</taxon>
        <taxon>ecological metagenomes</taxon>
    </lineage>
</organism>
<gene>
    <name evidence="3" type="ORF">UFOPK2842_00286</name>
    <name evidence="4" type="ORF">UFOPK3124_00146</name>
    <name evidence="5" type="ORF">UFOPK3480_00381</name>
    <name evidence="6" type="ORF">UFOPK4165_00123</name>
</gene>
<name>A0A6J7EF57_9ZZZZ</name>
<dbReference type="Pfam" id="PF20999">
    <property type="entry name" value="DUF4438_C"/>
    <property type="match status" value="1"/>
</dbReference>
<dbReference type="EMBL" id="CAEZZI010000016">
    <property type="protein sequence ID" value="CAB4749418.1"/>
    <property type="molecule type" value="Genomic_DNA"/>
</dbReference>
<evidence type="ECO:0000259" key="2">
    <source>
        <dbReference type="Pfam" id="PF20999"/>
    </source>
</evidence>
<dbReference type="Gene3D" id="4.10.1180.10">
    <property type="entry name" value="tm1086 domain"/>
    <property type="match status" value="1"/>
</dbReference>
<sequence length="288" mass="30734">MTNQRTTVKVNSLGFVSHSESSSDPFRIDRDGEAYVPTGDGGIVLNYRVGDSVFALDADHPAPGVSLSHPNPDAAHALVAQSCIGNRAHIRTGAAAGAFGAVLGKRGEGSRVLVIFTPEILKLIKPDDQISIETEGQGLEDPAMESSIFNISSALFSDLNYKNKSDGKFRIPVRTTLESKLVGNGIGRPMPLWDLDLQLSQTPADVSDIKIGDFVAITNLDSRFNAGYRKGWVSVGVIVHGSSPQPGHGPGVTIFLSGPESEYDFDIQPVNHIGLTEEKLLTLAGKMI</sequence>
<evidence type="ECO:0000313" key="5">
    <source>
        <dbReference type="EMBL" id="CAB4880801.1"/>
    </source>
</evidence>
<dbReference type="InterPro" id="IPR044910">
    <property type="entry name" value="TM_1086_SG_dom"/>
</dbReference>
<dbReference type="EMBL" id="CAFAAY010000005">
    <property type="protein sequence ID" value="CAB4807259.1"/>
    <property type="molecule type" value="Genomic_DNA"/>
</dbReference>
<dbReference type="EMBL" id="CAFBPV010000004">
    <property type="protein sequence ID" value="CAB5023913.1"/>
    <property type="molecule type" value="Genomic_DNA"/>
</dbReference>
<dbReference type="InterPro" id="IPR044909">
    <property type="entry name" value="TM_1086_sf"/>
</dbReference>
<dbReference type="Gene3D" id="2.40.10.170">
    <property type="match status" value="1"/>
</dbReference>